<evidence type="ECO:0000313" key="2">
    <source>
        <dbReference type="EMBL" id="ORZ33546.1"/>
    </source>
</evidence>
<evidence type="ECO:0000313" key="3">
    <source>
        <dbReference type="Proteomes" id="UP000193411"/>
    </source>
</evidence>
<feature type="transmembrane region" description="Helical" evidence="1">
    <location>
        <begin position="106"/>
        <end position="130"/>
    </location>
</feature>
<keyword evidence="1" id="KW-1133">Transmembrane helix</keyword>
<reference evidence="2 3" key="1">
    <citation type="submission" date="2016-07" db="EMBL/GenBank/DDBJ databases">
        <title>Pervasive Adenine N6-methylation of Active Genes in Fungi.</title>
        <authorList>
            <consortium name="DOE Joint Genome Institute"/>
            <person name="Mondo S.J."/>
            <person name="Dannebaum R.O."/>
            <person name="Kuo R.C."/>
            <person name="Labutti K."/>
            <person name="Haridas S."/>
            <person name="Kuo A."/>
            <person name="Salamov A."/>
            <person name="Ahrendt S.R."/>
            <person name="Lipzen A."/>
            <person name="Sullivan W."/>
            <person name="Andreopoulos W.B."/>
            <person name="Clum A."/>
            <person name="Lindquist E."/>
            <person name="Daum C."/>
            <person name="Ramamoorthy G.K."/>
            <person name="Gryganskyi A."/>
            <person name="Culley D."/>
            <person name="Magnuson J.K."/>
            <person name="James T.Y."/>
            <person name="O'Malley M.A."/>
            <person name="Stajich J.E."/>
            <person name="Spatafora J.W."/>
            <person name="Visel A."/>
            <person name="Grigoriev I.V."/>
        </authorList>
    </citation>
    <scope>NUCLEOTIDE SEQUENCE [LARGE SCALE GENOMIC DNA]</scope>
    <source>
        <strain evidence="2 3">PL171</strain>
    </source>
</reference>
<name>A0A1Y2HG31_9FUNG</name>
<proteinExistence type="predicted"/>
<keyword evidence="1" id="KW-0472">Membrane</keyword>
<protein>
    <submittedName>
        <fullName evidence="2">Uncharacterized protein</fullName>
    </submittedName>
</protein>
<evidence type="ECO:0000256" key="1">
    <source>
        <dbReference type="SAM" id="Phobius"/>
    </source>
</evidence>
<gene>
    <name evidence="2" type="ORF">BCR44DRAFT_32918</name>
</gene>
<sequence>MTMLINVATREPGTCIPKYFETTLHHETTPESSPDPDPARSSLTLFDHVGGFALPPGRHPHRVPRRPRTIENYPSRQVRRRRHVIAAVVLCAWAPVARMTDRHGLRLQIVFVDVVSLIMAIAHLNFGLLIMD</sequence>
<organism evidence="2 3">
    <name type="scientific">Catenaria anguillulae PL171</name>
    <dbReference type="NCBI Taxonomy" id="765915"/>
    <lineage>
        <taxon>Eukaryota</taxon>
        <taxon>Fungi</taxon>
        <taxon>Fungi incertae sedis</taxon>
        <taxon>Blastocladiomycota</taxon>
        <taxon>Blastocladiomycetes</taxon>
        <taxon>Blastocladiales</taxon>
        <taxon>Catenariaceae</taxon>
        <taxon>Catenaria</taxon>
    </lineage>
</organism>
<dbReference type="EMBL" id="MCFL01000035">
    <property type="protein sequence ID" value="ORZ33546.1"/>
    <property type="molecule type" value="Genomic_DNA"/>
</dbReference>
<dbReference type="Proteomes" id="UP000193411">
    <property type="component" value="Unassembled WGS sequence"/>
</dbReference>
<comment type="caution">
    <text evidence="2">The sequence shown here is derived from an EMBL/GenBank/DDBJ whole genome shotgun (WGS) entry which is preliminary data.</text>
</comment>
<keyword evidence="3" id="KW-1185">Reference proteome</keyword>
<keyword evidence="1" id="KW-0812">Transmembrane</keyword>
<dbReference type="AlphaFoldDB" id="A0A1Y2HG31"/>
<accession>A0A1Y2HG31</accession>